<feature type="domain" description="HTH cro/C1-type" evidence="2">
    <location>
        <begin position="10"/>
        <end position="64"/>
    </location>
</feature>
<dbReference type="RefSeq" id="WP_114354339.1">
    <property type="nucleotide sequence ID" value="NZ_QPJJ01000020.1"/>
</dbReference>
<protein>
    <submittedName>
        <fullName evidence="3">DNA-binding XRE family transcriptional regulator</fullName>
    </submittedName>
</protein>
<dbReference type="EMBL" id="QPJJ01000020">
    <property type="protein sequence ID" value="RCW63022.1"/>
    <property type="molecule type" value="Genomic_DNA"/>
</dbReference>
<sequence length="70" mass="7853">MGNNIWGKRIKAYRKLKGYTQVGFAKEVGLSVSILGELERGNRVPTLELLQKIAKTLDVSLDELDPHQES</sequence>
<dbReference type="InterPro" id="IPR050807">
    <property type="entry name" value="TransReg_Diox_bact_type"/>
</dbReference>
<dbReference type="GO" id="GO:0005829">
    <property type="term" value="C:cytosol"/>
    <property type="evidence" value="ECO:0007669"/>
    <property type="project" value="TreeGrafter"/>
</dbReference>
<dbReference type="InterPro" id="IPR010982">
    <property type="entry name" value="Lambda_DNA-bd_dom_sf"/>
</dbReference>
<dbReference type="GO" id="GO:0003700">
    <property type="term" value="F:DNA-binding transcription factor activity"/>
    <property type="evidence" value="ECO:0007669"/>
    <property type="project" value="TreeGrafter"/>
</dbReference>
<accession>A0A368X4S1</accession>
<evidence type="ECO:0000259" key="2">
    <source>
        <dbReference type="PROSITE" id="PS50943"/>
    </source>
</evidence>
<name>A0A368X4S1_9BACI</name>
<organism evidence="3 4">
    <name type="scientific">Saliterribacillus persicus</name>
    <dbReference type="NCBI Taxonomy" id="930114"/>
    <lineage>
        <taxon>Bacteria</taxon>
        <taxon>Bacillati</taxon>
        <taxon>Bacillota</taxon>
        <taxon>Bacilli</taxon>
        <taxon>Bacillales</taxon>
        <taxon>Bacillaceae</taxon>
        <taxon>Saliterribacillus</taxon>
    </lineage>
</organism>
<dbReference type="Proteomes" id="UP000252585">
    <property type="component" value="Unassembled WGS sequence"/>
</dbReference>
<proteinExistence type="predicted"/>
<dbReference type="InterPro" id="IPR001387">
    <property type="entry name" value="Cro/C1-type_HTH"/>
</dbReference>
<evidence type="ECO:0000256" key="1">
    <source>
        <dbReference type="ARBA" id="ARBA00023125"/>
    </source>
</evidence>
<dbReference type="OrthoDB" id="3035529at2"/>
<dbReference type="Pfam" id="PF01381">
    <property type="entry name" value="HTH_3"/>
    <property type="match status" value="1"/>
</dbReference>
<reference evidence="3 4" key="1">
    <citation type="submission" date="2018-07" db="EMBL/GenBank/DDBJ databases">
        <title>Genomic Encyclopedia of Type Strains, Phase IV (KMG-IV): sequencing the most valuable type-strain genomes for metagenomic binning, comparative biology and taxonomic classification.</title>
        <authorList>
            <person name="Goeker M."/>
        </authorList>
    </citation>
    <scope>NUCLEOTIDE SEQUENCE [LARGE SCALE GENOMIC DNA]</scope>
    <source>
        <strain evidence="3 4">DSM 27696</strain>
    </source>
</reference>
<dbReference type="AlphaFoldDB" id="A0A368X4S1"/>
<dbReference type="CDD" id="cd00093">
    <property type="entry name" value="HTH_XRE"/>
    <property type="match status" value="1"/>
</dbReference>
<gene>
    <name evidence="3" type="ORF">DFR57_1202</name>
</gene>
<dbReference type="PROSITE" id="PS50943">
    <property type="entry name" value="HTH_CROC1"/>
    <property type="match status" value="1"/>
</dbReference>
<evidence type="ECO:0000313" key="4">
    <source>
        <dbReference type="Proteomes" id="UP000252585"/>
    </source>
</evidence>
<dbReference type="GO" id="GO:0003677">
    <property type="term" value="F:DNA binding"/>
    <property type="evidence" value="ECO:0007669"/>
    <property type="project" value="UniProtKB-KW"/>
</dbReference>
<evidence type="ECO:0000313" key="3">
    <source>
        <dbReference type="EMBL" id="RCW63022.1"/>
    </source>
</evidence>
<comment type="caution">
    <text evidence="3">The sequence shown here is derived from an EMBL/GenBank/DDBJ whole genome shotgun (WGS) entry which is preliminary data.</text>
</comment>
<keyword evidence="1 3" id="KW-0238">DNA-binding</keyword>
<keyword evidence="4" id="KW-1185">Reference proteome</keyword>
<dbReference type="SUPFAM" id="SSF47413">
    <property type="entry name" value="lambda repressor-like DNA-binding domains"/>
    <property type="match status" value="1"/>
</dbReference>
<dbReference type="Gene3D" id="1.10.260.40">
    <property type="entry name" value="lambda repressor-like DNA-binding domains"/>
    <property type="match status" value="1"/>
</dbReference>
<dbReference type="PANTHER" id="PTHR46797:SF1">
    <property type="entry name" value="METHYLPHOSPHONATE SYNTHASE"/>
    <property type="match status" value="1"/>
</dbReference>
<dbReference type="PANTHER" id="PTHR46797">
    <property type="entry name" value="HTH-TYPE TRANSCRIPTIONAL REGULATOR"/>
    <property type="match status" value="1"/>
</dbReference>
<dbReference type="SMART" id="SM00530">
    <property type="entry name" value="HTH_XRE"/>
    <property type="match status" value="1"/>
</dbReference>